<organism evidence="2 3">
    <name type="scientific">Zongyangia hominis</name>
    <dbReference type="NCBI Taxonomy" id="2763677"/>
    <lineage>
        <taxon>Bacteria</taxon>
        <taxon>Bacillati</taxon>
        <taxon>Bacillota</taxon>
        <taxon>Clostridia</taxon>
        <taxon>Eubacteriales</taxon>
        <taxon>Oscillospiraceae</taxon>
        <taxon>Zongyangia</taxon>
    </lineage>
</organism>
<gene>
    <name evidence="2" type="ORF">H8709_09660</name>
</gene>
<name>A0A926EFW4_9FIRM</name>
<evidence type="ECO:0000259" key="1">
    <source>
        <dbReference type="Pfam" id="PF14194"/>
    </source>
</evidence>
<sequence length="151" mass="16975">MTPQQRRLANALIRKTCCNYDNGNCIALDDGKCVCPQSISYSVLCKWFRNAILPADKTLYAEVIQPQDVKRCTVCGKAFISSSNNAKYCEVCAKTVLRKQKAVNTLRELQYAELIDIKKQGCGKPNRIYPKFYEAVLSSNFLKSDYGTPEG</sequence>
<feature type="domain" description="Cysteine-rich VLP" evidence="1">
    <location>
        <begin position="2"/>
        <end position="56"/>
    </location>
</feature>
<keyword evidence="3" id="KW-1185">Reference proteome</keyword>
<dbReference type="EMBL" id="JACRTC010000007">
    <property type="protein sequence ID" value="MBC8571091.1"/>
    <property type="molecule type" value="Genomic_DNA"/>
</dbReference>
<dbReference type="Pfam" id="PF14194">
    <property type="entry name" value="Cys_rich_VLP"/>
    <property type="match status" value="1"/>
</dbReference>
<protein>
    <submittedName>
        <fullName evidence="2">Cysteine-rich VLP protein</fullName>
    </submittedName>
</protein>
<evidence type="ECO:0000313" key="2">
    <source>
        <dbReference type="EMBL" id="MBC8571091.1"/>
    </source>
</evidence>
<proteinExistence type="predicted"/>
<reference evidence="2" key="1">
    <citation type="submission" date="2020-08" db="EMBL/GenBank/DDBJ databases">
        <title>Genome public.</title>
        <authorList>
            <person name="Liu C."/>
            <person name="Sun Q."/>
        </authorList>
    </citation>
    <scope>NUCLEOTIDE SEQUENCE</scope>
    <source>
        <strain evidence="2">NSJ-54</strain>
    </source>
</reference>
<dbReference type="Proteomes" id="UP000660861">
    <property type="component" value="Unassembled WGS sequence"/>
</dbReference>
<dbReference type="AlphaFoldDB" id="A0A926EFW4"/>
<accession>A0A926EFW4</accession>
<dbReference type="InterPro" id="IPR025973">
    <property type="entry name" value="Cys_rich_VLP_dom"/>
</dbReference>
<comment type="caution">
    <text evidence="2">The sequence shown here is derived from an EMBL/GenBank/DDBJ whole genome shotgun (WGS) entry which is preliminary data.</text>
</comment>
<evidence type="ECO:0000313" key="3">
    <source>
        <dbReference type="Proteomes" id="UP000660861"/>
    </source>
</evidence>